<dbReference type="RefSeq" id="WP_375523824.1">
    <property type="nucleotide sequence ID" value="NZ_JBHILM010000003.1"/>
</dbReference>
<gene>
    <name evidence="8" type="ORF">ACE3NQ_03530</name>
</gene>
<keyword evidence="3" id="KW-1003">Cell membrane</keyword>
<evidence type="ECO:0000256" key="5">
    <source>
        <dbReference type="ARBA" id="ARBA00022989"/>
    </source>
</evidence>
<keyword evidence="2" id="KW-0813">Transport</keyword>
<evidence type="ECO:0000313" key="8">
    <source>
        <dbReference type="EMBL" id="MFB5679991.1"/>
    </source>
</evidence>
<name>A0ABV5B5U9_9BACL</name>
<keyword evidence="4 7" id="KW-0812">Transmembrane</keyword>
<evidence type="ECO:0000256" key="2">
    <source>
        <dbReference type="ARBA" id="ARBA00022448"/>
    </source>
</evidence>
<feature type="transmembrane region" description="Helical" evidence="7">
    <location>
        <begin position="12"/>
        <end position="34"/>
    </location>
</feature>
<accession>A0ABV5B5U9</accession>
<dbReference type="Proteomes" id="UP001580407">
    <property type="component" value="Unassembled WGS sequence"/>
</dbReference>
<keyword evidence="5 7" id="KW-1133">Transmembrane helix</keyword>
<comment type="caution">
    <text evidence="8">The sequence shown here is derived from an EMBL/GenBank/DDBJ whole genome shotgun (WGS) entry which is preliminary data.</text>
</comment>
<sequence>MKNHKLFDVVNNTFIATLSFVCTLPLLLVLIVSITDERSIQSQGYSFFPNQLSFDAYRLLFSGSSPLLQSYLVSITVTVVGTLLAVTININGRLYAGGTPCSVP</sequence>
<evidence type="ECO:0000256" key="1">
    <source>
        <dbReference type="ARBA" id="ARBA00004651"/>
    </source>
</evidence>
<dbReference type="PANTHER" id="PTHR43744:SF9">
    <property type="entry name" value="POLYGALACTURONAN_RHAMNOGALACTURONAN TRANSPORT SYSTEM PERMEASE PROTEIN YTCP"/>
    <property type="match status" value="1"/>
</dbReference>
<dbReference type="Gene3D" id="1.10.3720.10">
    <property type="entry name" value="MetI-like"/>
    <property type="match status" value="1"/>
</dbReference>
<dbReference type="SUPFAM" id="SSF161098">
    <property type="entry name" value="MetI-like"/>
    <property type="match status" value="1"/>
</dbReference>
<proteinExistence type="predicted"/>
<dbReference type="InterPro" id="IPR035906">
    <property type="entry name" value="MetI-like_sf"/>
</dbReference>
<evidence type="ECO:0000256" key="7">
    <source>
        <dbReference type="SAM" id="Phobius"/>
    </source>
</evidence>
<evidence type="ECO:0000256" key="3">
    <source>
        <dbReference type="ARBA" id="ARBA00022475"/>
    </source>
</evidence>
<feature type="transmembrane region" description="Helical" evidence="7">
    <location>
        <begin position="68"/>
        <end position="88"/>
    </location>
</feature>
<protein>
    <recommendedName>
        <fullName evidence="10">Sugar ABC transporter permease</fullName>
    </recommendedName>
</protein>
<dbReference type="PANTHER" id="PTHR43744">
    <property type="entry name" value="ABC TRANSPORTER PERMEASE PROTEIN MG189-RELATED-RELATED"/>
    <property type="match status" value="1"/>
</dbReference>
<reference evidence="8 9" key="1">
    <citation type="submission" date="2024-09" db="EMBL/GenBank/DDBJ databases">
        <authorList>
            <person name="Ruan L."/>
        </authorList>
    </citation>
    <scope>NUCLEOTIDE SEQUENCE [LARGE SCALE GENOMIC DNA]</scope>
    <source>
        <strain evidence="8 9">D33</strain>
    </source>
</reference>
<organism evidence="8 9">
    <name type="scientific">Paenibacillus terreus</name>
    <dbReference type="NCBI Taxonomy" id="1387834"/>
    <lineage>
        <taxon>Bacteria</taxon>
        <taxon>Bacillati</taxon>
        <taxon>Bacillota</taxon>
        <taxon>Bacilli</taxon>
        <taxon>Bacillales</taxon>
        <taxon>Paenibacillaceae</taxon>
        <taxon>Paenibacillus</taxon>
    </lineage>
</organism>
<evidence type="ECO:0000313" key="9">
    <source>
        <dbReference type="Proteomes" id="UP001580407"/>
    </source>
</evidence>
<keyword evidence="9" id="KW-1185">Reference proteome</keyword>
<dbReference type="EMBL" id="JBHILM010000003">
    <property type="protein sequence ID" value="MFB5679991.1"/>
    <property type="molecule type" value="Genomic_DNA"/>
</dbReference>
<evidence type="ECO:0000256" key="4">
    <source>
        <dbReference type="ARBA" id="ARBA00022692"/>
    </source>
</evidence>
<evidence type="ECO:0008006" key="10">
    <source>
        <dbReference type="Google" id="ProtNLM"/>
    </source>
</evidence>
<comment type="subcellular location">
    <subcellularLocation>
        <location evidence="1">Cell membrane</location>
        <topology evidence="1">Multi-pass membrane protein</topology>
    </subcellularLocation>
</comment>
<keyword evidence="6 7" id="KW-0472">Membrane</keyword>
<evidence type="ECO:0000256" key="6">
    <source>
        <dbReference type="ARBA" id="ARBA00023136"/>
    </source>
</evidence>